<keyword evidence="2" id="KW-1185">Reference proteome</keyword>
<dbReference type="Proteomes" id="UP000593571">
    <property type="component" value="Unassembled WGS sequence"/>
</dbReference>
<accession>A0A7J8F0V5</accession>
<evidence type="ECO:0000313" key="1">
    <source>
        <dbReference type="EMBL" id="KAF6441256.1"/>
    </source>
</evidence>
<comment type="caution">
    <text evidence="1">The sequence shown here is derived from an EMBL/GenBank/DDBJ whole genome shotgun (WGS) entry which is preliminary data.</text>
</comment>
<gene>
    <name evidence="1" type="ORF">HJG63_012396</name>
</gene>
<dbReference type="EMBL" id="JACASE010000008">
    <property type="protein sequence ID" value="KAF6441256.1"/>
    <property type="molecule type" value="Genomic_DNA"/>
</dbReference>
<sequence length="125" mass="13379">MAACDSAGPPCGPFCVVCGSCGFPQPWPTEWGQGILGSLTDTAQRPLCLRAGKGSQTCRIKESSWANLLFSALHFISHIPMPLDGEWVPTPVTLLQLSPSCGCLCLPALFSPNEGRKFQDFLGPR</sequence>
<organism evidence="1 2">
    <name type="scientific">Rousettus aegyptiacus</name>
    <name type="common">Egyptian fruit bat</name>
    <name type="synonym">Pteropus aegyptiacus</name>
    <dbReference type="NCBI Taxonomy" id="9407"/>
    <lineage>
        <taxon>Eukaryota</taxon>
        <taxon>Metazoa</taxon>
        <taxon>Chordata</taxon>
        <taxon>Craniata</taxon>
        <taxon>Vertebrata</taxon>
        <taxon>Euteleostomi</taxon>
        <taxon>Mammalia</taxon>
        <taxon>Eutheria</taxon>
        <taxon>Laurasiatheria</taxon>
        <taxon>Chiroptera</taxon>
        <taxon>Yinpterochiroptera</taxon>
        <taxon>Pteropodoidea</taxon>
        <taxon>Pteropodidae</taxon>
        <taxon>Rousettinae</taxon>
        <taxon>Rousettus</taxon>
    </lineage>
</organism>
<name>A0A7J8F0V5_ROUAE</name>
<protein>
    <submittedName>
        <fullName evidence="1">Uncharacterized protein</fullName>
    </submittedName>
</protein>
<evidence type="ECO:0000313" key="2">
    <source>
        <dbReference type="Proteomes" id="UP000593571"/>
    </source>
</evidence>
<reference evidence="1 2" key="1">
    <citation type="journal article" date="2020" name="Nature">
        <title>Six reference-quality genomes reveal evolution of bat adaptations.</title>
        <authorList>
            <person name="Jebb D."/>
            <person name="Huang Z."/>
            <person name="Pippel M."/>
            <person name="Hughes G.M."/>
            <person name="Lavrichenko K."/>
            <person name="Devanna P."/>
            <person name="Winkler S."/>
            <person name="Jermiin L.S."/>
            <person name="Skirmuntt E.C."/>
            <person name="Katzourakis A."/>
            <person name="Burkitt-Gray L."/>
            <person name="Ray D.A."/>
            <person name="Sullivan K.A.M."/>
            <person name="Roscito J.G."/>
            <person name="Kirilenko B.M."/>
            <person name="Davalos L.M."/>
            <person name="Corthals A.P."/>
            <person name="Power M.L."/>
            <person name="Jones G."/>
            <person name="Ransome R.D."/>
            <person name="Dechmann D.K.N."/>
            <person name="Locatelli A.G."/>
            <person name="Puechmaille S.J."/>
            <person name="Fedrigo O."/>
            <person name="Jarvis E.D."/>
            <person name="Hiller M."/>
            <person name="Vernes S.C."/>
            <person name="Myers E.W."/>
            <person name="Teeling E.C."/>
        </authorList>
    </citation>
    <scope>NUCLEOTIDE SEQUENCE [LARGE SCALE GENOMIC DNA]</scope>
    <source>
        <strain evidence="1">MRouAeg1</strain>
        <tissue evidence="1">Muscle</tissue>
    </source>
</reference>
<dbReference type="AlphaFoldDB" id="A0A7J8F0V5"/>
<proteinExistence type="predicted"/>